<dbReference type="AlphaFoldDB" id="A0A2H3D088"/>
<dbReference type="Proteomes" id="UP000217790">
    <property type="component" value="Unassembled WGS sequence"/>
</dbReference>
<accession>A0A2H3D088</accession>
<protein>
    <submittedName>
        <fullName evidence="2">Uncharacterized protein</fullName>
    </submittedName>
</protein>
<evidence type="ECO:0000256" key="1">
    <source>
        <dbReference type="SAM" id="MobiDB-lite"/>
    </source>
</evidence>
<evidence type="ECO:0000313" key="2">
    <source>
        <dbReference type="EMBL" id="PBK88681.1"/>
    </source>
</evidence>
<dbReference type="InParanoid" id="A0A2H3D088"/>
<sequence length="71" mass="7985">MPPWSNISRYQTQFPKPNSDERCPTTLRSLSVQQVLHASTTPCQSLYPLHFKTSSAAFLAQTAYDHCKLSA</sequence>
<keyword evidence="3" id="KW-1185">Reference proteome</keyword>
<reference evidence="3" key="1">
    <citation type="journal article" date="2017" name="Nat. Ecol. Evol.">
        <title>Genome expansion and lineage-specific genetic innovations in the forest pathogenic fungi Armillaria.</title>
        <authorList>
            <person name="Sipos G."/>
            <person name="Prasanna A.N."/>
            <person name="Walter M.C."/>
            <person name="O'Connor E."/>
            <person name="Balint B."/>
            <person name="Krizsan K."/>
            <person name="Kiss B."/>
            <person name="Hess J."/>
            <person name="Varga T."/>
            <person name="Slot J."/>
            <person name="Riley R."/>
            <person name="Boka B."/>
            <person name="Rigling D."/>
            <person name="Barry K."/>
            <person name="Lee J."/>
            <person name="Mihaltcheva S."/>
            <person name="LaButti K."/>
            <person name="Lipzen A."/>
            <person name="Waldron R."/>
            <person name="Moloney N.M."/>
            <person name="Sperisen C."/>
            <person name="Kredics L."/>
            <person name="Vagvoelgyi C."/>
            <person name="Patrignani A."/>
            <person name="Fitzpatrick D."/>
            <person name="Nagy I."/>
            <person name="Doyle S."/>
            <person name="Anderson J.B."/>
            <person name="Grigoriev I.V."/>
            <person name="Gueldener U."/>
            <person name="Muensterkoetter M."/>
            <person name="Nagy L.G."/>
        </authorList>
    </citation>
    <scope>NUCLEOTIDE SEQUENCE [LARGE SCALE GENOMIC DNA]</scope>
    <source>
        <strain evidence="3">Ar21-2</strain>
    </source>
</reference>
<name>A0A2H3D088_ARMGA</name>
<feature type="compositionally biased region" description="Polar residues" evidence="1">
    <location>
        <begin position="1"/>
        <end position="16"/>
    </location>
</feature>
<gene>
    <name evidence="2" type="ORF">ARMGADRAFT_353084</name>
</gene>
<dbReference type="EMBL" id="KZ293671">
    <property type="protein sequence ID" value="PBK88681.1"/>
    <property type="molecule type" value="Genomic_DNA"/>
</dbReference>
<feature type="region of interest" description="Disordered" evidence="1">
    <location>
        <begin position="1"/>
        <end position="22"/>
    </location>
</feature>
<proteinExistence type="predicted"/>
<organism evidence="2 3">
    <name type="scientific">Armillaria gallica</name>
    <name type="common">Bulbous honey fungus</name>
    <name type="synonym">Armillaria bulbosa</name>
    <dbReference type="NCBI Taxonomy" id="47427"/>
    <lineage>
        <taxon>Eukaryota</taxon>
        <taxon>Fungi</taxon>
        <taxon>Dikarya</taxon>
        <taxon>Basidiomycota</taxon>
        <taxon>Agaricomycotina</taxon>
        <taxon>Agaricomycetes</taxon>
        <taxon>Agaricomycetidae</taxon>
        <taxon>Agaricales</taxon>
        <taxon>Marasmiineae</taxon>
        <taxon>Physalacriaceae</taxon>
        <taxon>Armillaria</taxon>
    </lineage>
</organism>
<evidence type="ECO:0000313" key="3">
    <source>
        <dbReference type="Proteomes" id="UP000217790"/>
    </source>
</evidence>